<accession>A0ABR3PD48</accession>
<dbReference type="EMBL" id="JBFMKM010000010">
    <property type="protein sequence ID" value="KAL1303640.1"/>
    <property type="molecule type" value="Genomic_DNA"/>
</dbReference>
<dbReference type="Pfam" id="PF12768">
    <property type="entry name" value="Rax2"/>
    <property type="match status" value="1"/>
</dbReference>
<dbReference type="Pfam" id="PF20842">
    <property type="entry name" value="Rax2_2"/>
    <property type="match status" value="1"/>
</dbReference>
<protein>
    <recommendedName>
        <fullName evidence="9">Cellular morphogenesis protein</fullName>
    </recommendedName>
</protein>
<evidence type="ECO:0008006" key="9">
    <source>
        <dbReference type="Google" id="ProtNLM"/>
    </source>
</evidence>
<dbReference type="InterPro" id="IPR048266">
    <property type="entry name" value="Rax2-like_second"/>
</dbReference>
<evidence type="ECO:0000313" key="7">
    <source>
        <dbReference type="EMBL" id="KAL1303640.1"/>
    </source>
</evidence>
<feature type="chain" id="PRO_5046224260" description="Cellular morphogenesis protein" evidence="3">
    <location>
        <begin position="27"/>
        <end position="1227"/>
    </location>
</feature>
<feature type="domain" description="Rax2-like second" evidence="5">
    <location>
        <begin position="222"/>
        <end position="368"/>
    </location>
</feature>
<reference evidence="7 8" key="1">
    <citation type="submission" date="2024-07" db="EMBL/GenBank/DDBJ databases">
        <title>Draft sequence of the Neodothiora populina.</title>
        <authorList>
            <person name="Drown D.D."/>
            <person name="Schuette U.S."/>
            <person name="Buechlein A.B."/>
            <person name="Rusch D.R."/>
            <person name="Winton L.W."/>
            <person name="Adams G.A."/>
        </authorList>
    </citation>
    <scope>NUCLEOTIDE SEQUENCE [LARGE SCALE GENOMIC DNA]</scope>
    <source>
        <strain evidence="7 8">CPC 39397</strain>
    </source>
</reference>
<keyword evidence="2" id="KW-1133">Transmembrane helix</keyword>
<feature type="domain" description="Rax2-like C-terminal" evidence="4">
    <location>
        <begin position="895"/>
        <end position="1145"/>
    </location>
</feature>
<dbReference type="SUPFAM" id="SSF50965">
    <property type="entry name" value="Galactose oxidase, central domain"/>
    <property type="match status" value="1"/>
</dbReference>
<dbReference type="Pfam" id="PF20843">
    <property type="entry name" value="Rax2_3"/>
    <property type="match status" value="1"/>
</dbReference>
<feature type="transmembrane region" description="Helical" evidence="2">
    <location>
        <begin position="1154"/>
        <end position="1176"/>
    </location>
</feature>
<keyword evidence="8" id="KW-1185">Reference proteome</keyword>
<keyword evidence="2" id="KW-0812">Transmembrane</keyword>
<sequence>MRGRALLSSPYRLAALLITSLPGLQAVAQSSVPSPNLDLSNLGRVALAGNFDSVSFYTYEGQNEDTIAINGSQWLLSQYPNGDFQNLVLSDAYITTMCPFLLKDGTLEGVVVGGNFTSLGGVETQGIALFNPNTSKVTPLPGLSGSVNSVYCDQDASMVYVGGSFTGGNSTNAIAWTTGWTNLPFAGFNGPVSSITKSANGSIVFGGTFTGLGNATTPKDRDMQVINLSAGNITSRGSTSTSGFSDPSNIVCKTGAQAGTGNTWLLSDNTAGYWNASFGFGFNPTKLRLYNAVQGGRGTKTFRFTAAPSHGIMNLTYFDSNGQQQYCSALCPLPENNSTYQDFHFVNVIGMDGFQIDLSAWYGSGGGLSGIELFQDDIYAFAVPDFNEPRCDDVSTGANSTATGPWKHTPSGSSTSDYLTANLESDSSDRSNASVVFRPDIKQSGNYSITLYTPGCINDDTCSSRGIVNVTGTATADGATISTTLYQTNDFDKYDQIYYGYVDLNSDTFRPTITLAPAAGQPGDLTVVAQRVRFELLSSTGGLNGIFEYNPNEAIVATDFASSPIDAAGMNLDFGAVVKDIALDDGALYVVGNFSATGESNVLSVTDGNNATSLPGNGLNSEILVMYQNGSMLYMGGNFTNTADNDTQGLNRIAAFSTSDKAWQNLGAGVNGPVWSIVPLQLNVTSEEREDVLIVNGGFSEVLGFGSNGTYAANGVAVWVPSRKNWLHNLAACSIEVEGGLTAQTNVPGLGSLYAGSFAIRRSGMKDAVSLSGSGLPALQPLGVTFDDQQSSSSLSKRATTTAQNITGVAAGIFYVEKGLNITILGGHFTANATDGSTINNLAILDDTNDNQTVTGLPNTISADSQFLAMDTMDSKLYAGGVVSGTANDNDINGLIVYDLVAGALTATQPPGLSGDSVSVNAVASQPSSSMVYIGGSFSNAGSLSCETLCMYDTSTMQWMSVGAGISGSVSSMVWSSNNELVLAGNLTVNGNATTMAIYDAKSSTFKEIDGASTLPGPITALAPANAAYDEFWVAGTNALSNNSYFLSKYDGNNWTSVAGLDDSTSIRGLQLMGVTSNHESSSLVDSNKVLLITGSIRIPSHGSASAVLFNGTSFQPLVLTNLANGGQSSLARMFVQNPGNFLTTSTHHMDRGFVVLIALAIALALIFLLVVAGIIMERYRRRKEGYQKMRDGGGAGMRADQTANLTRIPPESLFGTLREKDPAPKI</sequence>
<feature type="region of interest" description="Disordered" evidence="1">
    <location>
        <begin position="393"/>
        <end position="414"/>
    </location>
</feature>
<keyword evidence="3" id="KW-0732">Signal</keyword>
<evidence type="ECO:0000256" key="2">
    <source>
        <dbReference type="SAM" id="Phobius"/>
    </source>
</evidence>
<evidence type="ECO:0000259" key="4">
    <source>
        <dbReference type="Pfam" id="PF12768"/>
    </source>
</evidence>
<dbReference type="PANTHER" id="PTHR31778:SF2">
    <property type="entry name" value="BUD SITE SELECTION PROTEIN RAX2"/>
    <property type="match status" value="1"/>
</dbReference>
<proteinExistence type="predicted"/>
<comment type="caution">
    <text evidence="7">The sequence shown here is derived from an EMBL/GenBank/DDBJ whole genome shotgun (WGS) entry which is preliminary data.</text>
</comment>
<dbReference type="InterPro" id="IPR015915">
    <property type="entry name" value="Kelch-typ_b-propeller"/>
</dbReference>
<dbReference type="InterPro" id="IPR048265">
    <property type="entry name" value="Rax2-like_third"/>
</dbReference>
<dbReference type="InterPro" id="IPR011043">
    <property type="entry name" value="Gal_Oxase/kelch_b-propeller"/>
</dbReference>
<dbReference type="GeneID" id="95980697"/>
<dbReference type="InterPro" id="IPR024982">
    <property type="entry name" value="Rax2-like_C"/>
</dbReference>
<evidence type="ECO:0000256" key="3">
    <source>
        <dbReference type="SAM" id="SignalP"/>
    </source>
</evidence>
<evidence type="ECO:0000259" key="6">
    <source>
        <dbReference type="Pfam" id="PF20843"/>
    </source>
</evidence>
<evidence type="ECO:0000256" key="1">
    <source>
        <dbReference type="SAM" id="MobiDB-lite"/>
    </source>
</evidence>
<keyword evidence="2" id="KW-0472">Membrane</keyword>
<evidence type="ECO:0000313" key="8">
    <source>
        <dbReference type="Proteomes" id="UP001562354"/>
    </source>
</evidence>
<feature type="signal peptide" evidence="3">
    <location>
        <begin position="1"/>
        <end position="26"/>
    </location>
</feature>
<dbReference type="RefSeq" id="XP_069199915.1">
    <property type="nucleotide sequence ID" value="XM_069347041.1"/>
</dbReference>
<name>A0ABR3PD48_9PEZI</name>
<dbReference type="Proteomes" id="UP001562354">
    <property type="component" value="Unassembled WGS sequence"/>
</dbReference>
<organism evidence="7 8">
    <name type="scientific">Neodothiora populina</name>
    <dbReference type="NCBI Taxonomy" id="2781224"/>
    <lineage>
        <taxon>Eukaryota</taxon>
        <taxon>Fungi</taxon>
        <taxon>Dikarya</taxon>
        <taxon>Ascomycota</taxon>
        <taxon>Pezizomycotina</taxon>
        <taxon>Dothideomycetes</taxon>
        <taxon>Dothideomycetidae</taxon>
        <taxon>Dothideales</taxon>
        <taxon>Dothioraceae</taxon>
        <taxon>Neodothiora</taxon>
    </lineage>
</organism>
<evidence type="ECO:0000259" key="5">
    <source>
        <dbReference type="Pfam" id="PF20842"/>
    </source>
</evidence>
<dbReference type="Gene3D" id="2.120.10.80">
    <property type="entry name" value="Kelch-type beta propeller"/>
    <property type="match status" value="1"/>
</dbReference>
<feature type="domain" description="Rax2-like third" evidence="6">
    <location>
        <begin position="379"/>
        <end position="536"/>
    </location>
</feature>
<gene>
    <name evidence="7" type="ORF">AAFC00_006998</name>
</gene>
<dbReference type="PANTHER" id="PTHR31778">
    <property type="entry name" value="BUD SITE SELECTION PROTEIN RAX2"/>
    <property type="match status" value="1"/>
</dbReference>